<gene>
    <name evidence="2" type="ordered locus">NT01EI_2914</name>
</gene>
<name>C5BGB2_EDWI9</name>
<feature type="region of interest" description="Disordered" evidence="1">
    <location>
        <begin position="27"/>
        <end position="53"/>
    </location>
</feature>
<sequence length="53" mass="5675">MPVLAYFSPSFAAFHADLYNQSANVHDDSVSAKKGVDASPPYPHNAPRNADEG</sequence>
<dbReference type="AlphaFoldDB" id="C5BGB2"/>
<evidence type="ECO:0000256" key="1">
    <source>
        <dbReference type="SAM" id="MobiDB-lite"/>
    </source>
</evidence>
<evidence type="ECO:0000313" key="2">
    <source>
        <dbReference type="EMBL" id="ACR70075.1"/>
    </source>
</evidence>
<dbReference type="EMBL" id="CP001600">
    <property type="protein sequence ID" value="ACR70075.1"/>
    <property type="molecule type" value="Genomic_DNA"/>
</dbReference>
<accession>C5BGB2</accession>
<reference evidence="2 3" key="2">
    <citation type="journal article" date="2012" name="J. Bacteriol.">
        <title>Genome Sequence of Edwardsiella ictaluri 93-146, a Strain Associated with a Natural Channel Catfish Outbreak of Enteric Septicemia of Catfish.</title>
        <authorList>
            <person name="Williams M.L."/>
            <person name="Gillaspy A.F."/>
            <person name="Dyer D.W."/>
            <person name="Thune R.L."/>
            <person name="Waldbieser G.C."/>
            <person name="Schuster S.C."/>
            <person name="Gipson J."/>
            <person name="Zaitshik J."/>
            <person name="Landry C."/>
            <person name="Banes M.M."/>
            <person name="Lawrence M.L."/>
        </authorList>
    </citation>
    <scope>NUCLEOTIDE SEQUENCE [LARGE SCALE GENOMIC DNA]</scope>
    <source>
        <strain evidence="2 3">93-146</strain>
    </source>
</reference>
<dbReference type="HOGENOM" id="CLU_3061069_0_0_6"/>
<evidence type="ECO:0000313" key="3">
    <source>
        <dbReference type="Proteomes" id="UP000001485"/>
    </source>
</evidence>
<proteinExistence type="predicted"/>
<protein>
    <submittedName>
        <fullName evidence="2">Uncharacterized protein</fullName>
    </submittedName>
</protein>
<dbReference type="KEGG" id="eic:NT01EI_2914"/>
<reference evidence="3" key="1">
    <citation type="submission" date="2009-03" db="EMBL/GenBank/DDBJ databases">
        <title>Complete genome sequence of Edwardsiella ictaluri 93-146.</title>
        <authorList>
            <person name="Williams M.L."/>
            <person name="Gillaspy A.F."/>
            <person name="Dyer D.W."/>
            <person name="Thune R.L."/>
            <person name="Waldbieser G.C."/>
            <person name="Schuster S.C."/>
            <person name="Gipson J."/>
            <person name="Zaitshik J."/>
            <person name="Landry C."/>
            <person name="Lawrence M.L."/>
        </authorList>
    </citation>
    <scope>NUCLEOTIDE SEQUENCE [LARGE SCALE GENOMIC DNA]</scope>
    <source>
        <strain evidence="3">93-146</strain>
    </source>
</reference>
<organism evidence="2 3">
    <name type="scientific">Edwardsiella ictaluri (strain 93-146)</name>
    <dbReference type="NCBI Taxonomy" id="634503"/>
    <lineage>
        <taxon>Bacteria</taxon>
        <taxon>Pseudomonadati</taxon>
        <taxon>Pseudomonadota</taxon>
        <taxon>Gammaproteobacteria</taxon>
        <taxon>Enterobacterales</taxon>
        <taxon>Hafniaceae</taxon>
        <taxon>Edwardsiella</taxon>
    </lineage>
</organism>
<dbReference type="Proteomes" id="UP000001485">
    <property type="component" value="Chromosome"/>
</dbReference>
<feature type="compositionally biased region" description="Basic and acidic residues" evidence="1">
    <location>
        <begin position="27"/>
        <end position="36"/>
    </location>
</feature>